<dbReference type="Proteomes" id="UP000501891">
    <property type="component" value="Chromosome"/>
</dbReference>
<dbReference type="InterPro" id="IPR011008">
    <property type="entry name" value="Dimeric_a/b-barrel"/>
</dbReference>
<comment type="similarity">
    <text evidence="1">Belongs to the YciI family.</text>
</comment>
<dbReference type="KEGG" id="acru:HHL28_10185"/>
<protein>
    <submittedName>
        <fullName evidence="3">YciI family protein</fullName>
    </submittedName>
</protein>
<name>A0A858R7N8_9PROT</name>
<evidence type="ECO:0000256" key="1">
    <source>
        <dbReference type="ARBA" id="ARBA00007689"/>
    </source>
</evidence>
<dbReference type="InterPro" id="IPR005545">
    <property type="entry name" value="YCII"/>
</dbReference>
<organism evidence="3 4">
    <name type="scientific">Aerophototrophica crusticola</name>
    <dbReference type="NCBI Taxonomy" id="1709002"/>
    <lineage>
        <taxon>Bacteria</taxon>
        <taxon>Pseudomonadati</taxon>
        <taxon>Pseudomonadota</taxon>
        <taxon>Alphaproteobacteria</taxon>
        <taxon>Rhodospirillales</taxon>
        <taxon>Rhodospirillaceae</taxon>
        <taxon>Aerophototrophica</taxon>
    </lineage>
</organism>
<evidence type="ECO:0000259" key="2">
    <source>
        <dbReference type="Pfam" id="PF03795"/>
    </source>
</evidence>
<dbReference type="Pfam" id="PF03795">
    <property type="entry name" value="YCII"/>
    <property type="match status" value="1"/>
</dbReference>
<dbReference type="EMBL" id="CP051775">
    <property type="protein sequence ID" value="QJE73411.1"/>
    <property type="molecule type" value="Genomic_DNA"/>
</dbReference>
<evidence type="ECO:0000313" key="4">
    <source>
        <dbReference type="Proteomes" id="UP000501891"/>
    </source>
</evidence>
<accession>A0A858R7N8</accession>
<sequence>MAFILECLDKPGALDTRLANRPAHLAYIEANIAKVMIAGPILTEEGSPIGSLLVLDFDTKAEVEAFAAADPYAQAGLFASTTIRPFRKVFPAA</sequence>
<keyword evidence="4" id="KW-1185">Reference proteome</keyword>
<evidence type="ECO:0000313" key="3">
    <source>
        <dbReference type="EMBL" id="QJE73411.1"/>
    </source>
</evidence>
<reference evidence="3" key="1">
    <citation type="submission" date="2020-04" db="EMBL/GenBank/DDBJ databases">
        <title>A desert anoxygenic phototrophic bacterium fixes CO2 using RubisCO under aerobic conditions.</title>
        <authorList>
            <person name="Tang K."/>
        </authorList>
    </citation>
    <scope>NUCLEOTIDE SEQUENCE [LARGE SCALE GENOMIC DNA]</scope>
    <source>
        <strain evidence="3">MIMtkB3</strain>
    </source>
</reference>
<dbReference type="PANTHER" id="PTHR33606">
    <property type="entry name" value="PROTEIN YCII"/>
    <property type="match status" value="1"/>
</dbReference>
<dbReference type="Gene3D" id="3.30.70.1060">
    <property type="entry name" value="Dimeric alpha+beta barrel"/>
    <property type="match status" value="1"/>
</dbReference>
<dbReference type="PANTHER" id="PTHR33606:SF3">
    <property type="entry name" value="PROTEIN YCII"/>
    <property type="match status" value="1"/>
</dbReference>
<dbReference type="SUPFAM" id="SSF54909">
    <property type="entry name" value="Dimeric alpha+beta barrel"/>
    <property type="match status" value="1"/>
</dbReference>
<proteinExistence type="inferred from homology"/>
<dbReference type="AlphaFoldDB" id="A0A858R7N8"/>
<dbReference type="InterPro" id="IPR051807">
    <property type="entry name" value="Sec-metab_biosynth-assoc"/>
</dbReference>
<feature type="domain" description="YCII-related" evidence="2">
    <location>
        <begin position="1"/>
        <end position="87"/>
    </location>
</feature>
<gene>
    <name evidence="3" type="ORF">HHL28_10185</name>
</gene>